<comment type="caution">
    <text evidence="2">The sequence shown here is derived from an EMBL/GenBank/DDBJ whole genome shotgun (WGS) entry which is preliminary data.</text>
</comment>
<name>A0A5A7PB55_STRAF</name>
<evidence type="ECO:0000256" key="1">
    <source>
        <dbReference type="SAM" id="MobiDB-lite"/>
    </source>
</evidence>
<dbReference type="EMBL" id="BKCP01004294">
    <property type="protein sequence ID" value="GER29834.1"/>
    <property type="molecule type" value="Genomic_DNA"/>
</dbReference>
<reference evidence="3" key="1">
    <citation type="journal article" date="2019" name="Curr. Biol.">
        <title>Genome Sequence of Striga asiatica Provides Insight into the Evolution of Plant Parasitism.</title>
        <authorList>
            <person name="Yoshida S."/>
            <person name="Kim S."/>
            <person name="Wafula E.K."/>
            <person name="Tanskanen J."/>
            <person name="Kim Y.M."/>
            <person name="Honaas L."/>
            <person name="Yang Z."/>
            <person name="Spallek T."/>
            <person name="Conn C.E."/>
            <person name="Ichihashi Y."/>
            <person name="Cheong K."/>
            <person name="Cui S."/>
            <person name="Der J.P."/>
            <person name="Gundlach H."/>
            <person name="Jiao Y."/>
            <person name="Hori C."/>
            <person name="Ishida J.K."/>
            <person name="Kasahara H."/>
            <person name="Kiba T."/>
            <person name="Kim M.S."/>
            <person name="Koo N."/>
            <person name="Laohavisit A."/>
            <person name="Lee Y.H."/>
            <person name="Lumba S."/>
            <person name="McCourt P."/>
            <person name="Mortimer J.C."/>
            <person name="Mutuku J.M."/>
            <person name="Nomura T."/>
            <person name="Sasaki-Sekimoto Y."/>
            <person name="Seto Y."/>
            <person name="Wang Y."/>
            <person name="Wakatake T."/>
            <person name="Sakakibara H."/>
            <person name="Demura T."/>
            <person name="Yamaguchi S."/>
            <person name="Yoneyama K."/>
            <person name="Manabe R.I."/>
            <person name="Nelson D.C."/>
            <person name="Schulman A.H."/>
            <person name="Timko M.P."/>
            <person name="dePamphilis C.W."/>
            <person name="Choi D."/>
            <person name="Shirasu K."/>
        </authorList>
    </citation>
    <scope>NUCLEOTIDE SEQUENCE [LARGE SCALE GENOMIC DNA]</scope>
    <source>
        <strain evidence="3">cv. UVA1</strain>
    </source>
</reference>
<dbReference type="Proteomes" id="UP000325081">
    <property type="component" value="Unassembled WGS sequence"/>
</dbReference>
<evidence type="ECO:0000313" key="3">
    <source>
        <dbReference type="Proteomes" id="UP000325081"/>
    </source>
</evidence>
<evidence type="ECO:0000313" key="2">
    <source>
        <dbReference type="EMBL" id="GER29834.1"/>
    </source>
</evidence>
<sequence length="183" mass="20167">MADLPAVGDYKVPNLHLTGINVEAIKDGDIPTDQQIVSEARILKQSREAIPYLNAADSAGANAEMQWPPLHPQLLLICQNIDAETQFQTQILEDMTRFQTQIREGMTQLQIQLQNLPTQLEEGMLNQLNMNVDAFAQMASQGVGSSSRSRKKPSQGVGSGSRSRKKPSQGVGSGLRRSERIRK</sequence>
<keyword evidence="3" id="KW-1185">Reference proteome</keyword>
<feature type="region of interest" description="Disordered" evidence="1">
    <location>
        <begin position="139"/>
        <end position="183"/>
    </location>
</feature>
<gene>
    <name evidence="2" type="ORF">STAS_05737</name>
</gene>
<organism evidence="2 3">
    <name type="scientific">Striga asiatica</name>
    <name type="common">Asiatic witchweed</name>
    <name type="synonym">Buchnera asiatica</name>
    <dbReference type="NCBI Taxonomy" id="4170"/>
    <lineage>
        <taxon>Eukaryota</taxon>
        <taxon>Viridiplantae</taxon>
        <taxon>Streptophyta</taxon>
        <taxon>Embryophyta</taxon>
        <taxon>Tracheophyta</taxon>
        <taxon>Spermatophyta</taxon>
        <taxon>Magnoliopsida</taxon>
        <taxon>eudicotyledons</taxon>
        <taxon>Gunneridae</taxon>
        <taxon>Pentapetalae</taxon>
        <taxon>asterids</taxon>
        <taxon>lamiids</taxon>
        <taxon>Lamiales</taxon>
        <taxon>Orobanchaceae</taxon>
        <taxon>Buchnereae</taxon>
        <taxon>Striga</taxon>
    </lineage>
</organism>
<dbReference type="AlphaFoldDB" id="A0A5A7PB55"/>
<protein>
    <submittedName>
        <fullName evidence="2">Translocon at the outer envelope membrane ofchloroplasts 75-III</fullName>
    </submittedName>
</protein>
<accession>A0A5A7PB55</accession>
<proteinExistence type="predicted"/>